<keyword evidence="5" id="KW-1185">Reference proteome</keyword>
<evidence type="ECO:0000256" key="1">
    <source>
        <dbReference type="SAM" id="Coils"/>
    </source>
</evidence>
<keyword evidence="1" id="KW-0175">Coiled coil</keyword>
<dbReference type="AlphaFoldDB" id="A0A518EY74"/>
<organism evidence="4 5">
    <name type="scientific">Saltatorellus ferox</name>
    <dbReference type="NCBI Taxonomy" id="2528018"/>
    <lineage>
        <taxon>Bacteria</taxon>
        <taxon>Pseudomonadati</taxon>
        <taxon>Planctomycetota</taxon>
        <taxon>Planctomycetia</taxon>
        <taxon>Planctomycetia incertae sedis</taxon>
        <taxon>Saltatorellus</taxon>
    </lineage>
</organism>
<keyword evidence="3" id="KW-0812">Transmembrane</keyword>
<dbReference type="OrthoDB" id="9760528at2"/>
<keyword evidence="3" id="KW-0472">Membrane</keyword>
<dbReference type="InterPro" id="IPR011053">
    <property type="entry name" value="Single_hybrid_motif"/>
</dbReference>
<dbReference type="Gene3D" id="2.40.50.100">
    <property type="match status" value="1"/>
</dbReference>
<dbReference type="RefSeq" id="WP_145202731.1">
    <property type="nucleotide sequence ID" value="NZ_CP036434.1"/>
</dbReference>
<dbReference type="PANTHER" id="PTHR30386:SF18">
    <property type="entry name" value="INNER MEMBRANE PROTEIN YIAV-RELATED"/>
    <property type="match status" value="1"/>
</dbReference>
<keyword evidence="3" id="KW-1133">Transmembrane helix</keyword>
<dbReference type="PANTHER" id="PTHR30386">
    <property type="entry name" value="MEMBRANE FUSION SUBUNIT OF EMRAB-TOLC MULTIDRUG EFFLUX PUMP"/>
    <property type="match status" value="1"/>
</dbReference>
<feature type="transmembrane region" description="Helical" evidence="3">
    <location>
        <begin position="30"/>
        <end position="50"/>
    </location>
</feature>
<evidence type="ECO:0000256" key="3">
    <source>
        <dbReference type="SAM" id="Phobius"/>
    </source>
</evidence>
<dbReference type="InterPro" id="IPR050739">
    <property type="entry name" value="MFP"/>
</dbReference>
<feature type="region of interest" description="Disordered" evidence="2">
    <location>
        <begin position="426"/>
        <end position="455"/>
    </location>
</feature>
<dbReference type="PRINTS" id="PR01490">
    <property type="entry name" value="RTXTOXIND"/>
</dbReference>
<evidence type="ECO:0000313" key="5">
    <source>
        <dbReference type="Proteomes" id="UP000320390"/>
    </source>
</evidence>
<dbReference type="Proteomes" id="UP000320390">
    <property type="component" value="Chromosome"/>
</dbReference>
<sequence length="455" mass="49132">MSSNGSSTSAPSLELPVQHLIGRSRAGRKLAIALGSFLVILPVLLIFVPWQQNVPGVGRVTALNPLDRIQVIPAPVSGRLTKLNVREGSRVQKGDELAVMEDLDKDFAARLDLQEGFARDKVEFAHTVLESLDAQLLSLESSRTAALVGADADISQAIEKVSEAESKLEAEEKKLEFLQEDFGRQSRLLAQGQASVQKQQKAEADFGEQRAKVAAARAAVAQARSERDSKRASRDKINASEQAKIDEVTGKEQEAQQKLQDAKKALTEIQSDVARQATRVILAPRDGTILRAAGANSSDLISRGEPLMEIVPDTERLAVELWMRGVDAPLVQVGRQSRLQFEGWPAVQFAGWPSVAVGTFGGVVAQVDAQAASDGRVRVLVVPDPTEPAWPEEQYLRQGVRASGWIQLETVSSGYEVWRQLNAFPPSIRTGPPTMDGGSKAGGKAKDDGGDKGKK</sequence>
<gene>
    <name evidence="4" type="primary">prsE</name>
    <name evidence="4" type="ORF">Poly30_45960</name>
</gene>
<feature type="compositionally biased region" description="Basic and acidic residues" evidence="2">
    <location>
        <begin position="444"/>
        <end position="455"/>
    </location>
</feature>
<feature type="coiled-coil region" evidence="1">
    <location>
        <begin position="154"/>
        <end position="181"/>
    </location>
</feature>
<evidence type="ECO:0000313" key="4">
    <source>
        <dbReference type="EMBL" id="QDV09040.1"/>
    </source>
</evidence>
<evidence type="ECO:0000256" key="2">
    <source>
        <dbReference type="SAM" id="MobiDB-lite"/>
    </source>
</evidence>
<accession>A0A518EY74</accession>
<dbReference type="EMBL" id="CP036434">
    <property type="protein sequence ID" value="QDV09040.1"/>
    <property type="molecule type" value="Genomic_DNA"/>
</dbReference>
<feature type="compositionally biased region" description="Basic and acidic residues" evidence="2">
    <location>
        <begin position="224"/>
        <end position="256"/>
    </location>
</feature>
<proteinExistence type="predicted"/>
<feature type="region of interest" description="Disordered" evidence="2">
    <location>
        <begin position="222"/>
        <end position="256"/>
    </location>
</feature>
<name>A0A518EY74_9BACT</name>
<reference evidence="4 5" key="1">
    <citation type="submission" date="2019-02" db="EMBL/GenBank/DDBJ databases">
        <title>Deep-cultivation of Planctomycetes and their phenomic and genomic characterization uncovers novel biology.</title>
        <authorList>
            <person name="Wiegand S."/>
            <person name="Jogler M."/>
            <person name="Boedeker C."/>
            <person name="Pinto D."/>
            <person name="Vollmers J."/>
            <person name="Rivas-Marin E."/>
            <person name="Kohn T."/>
            <person name="Peeters S.H."/>
            <person name="Heuer A."/>
            <person name="Rast P."/>
            <person name="Oberbeckmann S."/>
            <person name="Bunk B."/>
            <person name="Jeske O."/>
            <person name="Meyerdierks A."/>
            <person name="Storesund J.E."/>
            <person name="Kallscheuer N."/>
            <person name="Luecker S."/>
            <person name="Lage O.M."/>
            <person name="Pohl T."/>
            <person name="Merkel B.J."/>
            <person name="Hornburger P."/>
            <person name="Mueller R.-W."/>
            <person name="Bruemmer F."/>
            <person name="Labrenz M."/>
            <person name="Spormann A.M."/>
            <person name="Op den Camp H."/>
            <person name="Overmann J."/>
            <person name="Amann R."/>
            <person name="Jetten M.S.M."/>
            <person name="Mascher T."/>
            <person name="Medema M.H."/>
            <person name="Devos D.P."/>
            <person name="Kaster A.-K."/>
            <person name="Ovreas L."/>
            <person name="Rohde M."/>
            <person name="Galperin M.Y."/>
            <person name="Jogler C."/>
        </authorList>
    </citation>
    <scope>NUCLEOTIDE SEQUENCE [LARGE SCALE GENOMIC DNA]</scope>
    <source>
        <strain evidence="4 5">Poly30</strain>
    </source>
</reference>
<protein>
    <submittedName>
        <fullName evidence="4">Type I secretion system membrane fusion protein PrsE</fullName>
    </submittedName>
</protein>
<dbReference type="SUPFAM" id="SSF51230">
    <property type="entry name" value="Single hybrid motif"/>
    <property type="match status" value="1"/>
</dbReference>